<evidence type="ECO:0000313" key="5">
    <source>
        <dbReference type="EMBL" id="GGJ79037.1"/>
    </source>
</evidence>
<dbReference type="EMBL" id="BMOE01000007">
    <property type="protein sequence ID" value="GGJ79037.1"/>
    <property type="molecule type" value="Genomic_DNA"/>
</dbReference>
<comment type="caution">
    <text evidence="5">The sequence shown here is derived from an EMBL/GenBank/DDBJ whole genome shotgun (WGS) entry which is preliminary data.</text>
</comment>
<dbReference type="GO" id="GO:0009313">
    <property type="term" value="P:oligosaccharide catabolic process"/>
    <property type="evidence" value="ECO:0007669"/>
    <property type="project" value="TreeGrafter"/>
</dbReference>
<dbReference type="InterPro" id="IPR006047">
    <property type="entry name" value="GH13_cat_dom"/>
</dbReference>
<evidence type="ECO:0000259" key="4">
    <source>
        <dbReference type="SMART" id="SM00642"/>
    </source>
</evidence>
<dbReference type="InterPro" id="IPR017853">
    <property type="entry name" value="GH"/>
</dbReference>
<dbReference type="Pfam" id="PF00128">
    <property type="entry name" value="Alpha-amylase"/>
    <property type="match status" value="1"/>
</dbReference>
<dbReference type="PANTHER" id="PTHR10357:SF184">
    <property type="entry name" value="OLIGO-1,6-GLUCOSIDASE 1"/>
    <property type="match status" value="1"/>
</dbReference>
<dbReference type="AlphaFoldDB" id="A0A917PHG4"/>
<keyword evidence="3" id="KW-0326">Glycosidase</keyword>
<dbReference type="SMART" id="SM00642">
    <property type="entry name" value="Aamy"/>
    <property type="match status" value="1"/>
</dbReference>
<keyword evidence="6" id="KW-1185">Reference proteome</keyword>
<dbReference type="Gene3D" id="3.20.20.80">
    <property type="entry name" value="Glycosidases"/>
    <property type="match status" value="1"/>
</dbReference>
<dbReference type="GO" id="GO:0004556">
    <property type="term" value="F:alpha-amylase activity"/>
    <property type="evidence" value="ECO:0007669"/>
    <property type="project" value="TreeGrafter"/>
</dbReference>
<evidence type="ECO:0000256" key="1">
    <source>
        <dbReference type="ARBA" id="ARBA00008061"/>
    </source>
</evidence>
<reference evidence="5" key="2">
    <citation type="submission" date="2020-09" db="EMBL/GenBank/DDBJ databases">
        <authorList>
            <person name="Sun Q."/>
            <person name="Ohkuma M."/>
        </authorList>
    </citation>
    <scope>NUCLEOTIDE SEQUENCE</scope>
    <source>
        <strain evidence="5">JCM 14371</strain>
    </source>
</reference>
<protein>
    <submittedName>
        <fullName evidence="5">Alpha-glucosidase</fullName>
    </submittedName>
</protein>
<evidence type="ECO:0000256" key="3">
    <source>
        <dbReference type="ARBA" id="ARBA00023295"/>
    </source>
</evidence>
<dbReference type="FunFam" id="3.20.20.80:FF:000064">
    <property type="entry name" value="Oligo-1,6-glucosidase"/>
    <property type="match status" value="1"/>
</dbReference>
<comment type="similarity">
    <text evidence="1">Belongs to the glycosyl hydrolase 13 family.</text>
</comment>
<gene>
    <name evidence="5" type="primary">malL</name>
    <name evidence="5" type="ORF">GCM10008939_23590</name>
</gene>
<keyword evidence="2" id="KW-0378">Hydrolase</keyword>
<dbReference type="Gene3D" id="2.60.40.1180">
    <property type="entry name" value="Golgi alpha-mannosidase II"/>
    <property type="match status" value="1"/>
</dbReference>
<feature type="domain" description="Glycosyl hydrolase family 13 catalytic" evidence="4">
    <location>
        <begin position="4"/>
        <end position="421"/>
    </location>
</feature>
<dbReference type="CDD" id="cd11333">
    <property type="entry name" value="AmyAc_SI_OligoGlu_DGase"/>
    <property type="match status" value="1"/>
</dbReference>
<dbReference type="SUPFAM" id="SSF51445">
    <property type="entry name" value="(Trans)glycosidases"/>
    <property type="match status" value="1"/>
</dbReference>
<dbReference type="PANTHER" id="PTHR10357">
    <property type="entry name" value="ALPHA-AMYLASE FAMILY MEMBER"/>
    <property type="match status" value="1"/>
</dbReference>
<sequence length="568" mass="65187">MVYQIYPRSFQDSDGDGIGDLKGIRARLDYLHDLGADVIWLCPVYQSPNDDGGYDISDYQAILPEFGTLEDFSDLLDGLHARGMKLIMDLVVNHTSDEHPWFLESRKGRTLPDGTLNPYRDYYIWRPASEDGQEPNNWGSHFGGSAWKLDPERGEYFLHLFSPRQPDLNWEHPEVRQEIYRMMRWWLDQGVDGFRMDTINMLSKVPDFPDAPQKQDERYPLAELHFLNGPRLLEYLREMRREVLDHYDVLTVGEAPGVSPELGAQYTHETEGVLSMIFQFEQMALDKDLAHPTPRWTQVPWSLAALKEVTGRWQHVLHGQGWNSVYLSNHDVPRMVSRFGDDGEYRVQSAKLLATFLHTLQGTPYIYQGDEIGTTNVQFRSISEYRDVDTLNLWREEVTEGGGDPQATLERIWAQGRDNARTPMQWDATPGAGFTTGTPWIGVNPNHTTVNVQAALADPDSVYWYTRELIRLRQDLPVIVDGRYDLLLPDHPQLYAYTRTTDTEQLLVLLNFSREPVTLDWPAASPPACYRLLLSNLAATQRPELHLTLAPFEARVYHALSSQEVPQA</sequence>
<dbReference type="SUPFAM" id="SSF51011">
    <property type="entry name" value="Glycosyl hydrolase domain"/>
    <property type="match status" value="1"/>
</dbReference>
<evidence type="ECO:0000256" key="2">
    <source>
        <dbReference type="ARBA" id="ARBA00022801"/>
    </source>
</evidence>
<organism evidence="5 6">
    <name type="scientific">Deinococcus aquiradiocola</name>
    <dbReference type="NCBI Taxonomy" id="393059"/>
    <lineage>
        <taxon>Bacteria</taxon>
        <taxon>Thermotogati</taxon>
        <taxon>Deinococcota</taxon>
        <taxon>Deinococci</taxon>
        <taxon>Deinococcales</taxon>
        <taxon>Deinococcaceae</taxon>
        <taxon>Deinococcus</taxon>
    </lineage>
</organism>
<dbReference type="InterPro" id="IPR013780">
    <property type="entry name" value="Glyco_hydro_b"/>
</dbReference>
<dbReference type="FunFam" id="3.90.400.10:FF:000002">
    <property type="entry name" value="Sucrose isomerase"/>
    <property type="match status" value="1"/>
</dbReference>
<reference evidence="5" key="1">
    <citation type="journal article" date="2014" name="Int. J. Syst. Evol. Microbiol.">
        <title>Complete genome sequence of Corynebacterium casei LMG S-19264T (=DSM 44701T), isolated from a smear-ripened cheese.</title>
        <authorList>
            <consortium name="US DOE Joint Genome Institute (JGI-PGF)"/>
            <person name="Walter F."/>
            <person name="Albersmeier A."/>
            <person name="Kalinowski J."/>
            <person name="Ruckert C."/>
        </authorList>
    </citation>
    <scope>NUCLEOTIDE SEQUENCE</scope>
    <source>
        <strain evidence="5">JCM 14371</strain>
    </source>
</reference>
<name>A0A917PHG4_9DEIO</name>
<accession>A0A917PHG4</accession>
<dbReference type="Pfam" id="PF16657">
    <property type="entry name" value="Malt_amylase_C"/>
    <property type="match status" value="1"/>
</dbReference>
<evidence type="ECO:0000313" key="6">
    <source>
        <dbReference type="Proteomes" id="UP000635726"/>
    </source>
</evidence>
<dbReference type="InterPro" id="IPR045857">
    <property type="entry name" value="O16G_dom_2"/>
</dbReference>
<dbReference type="Gene3D" id="3.90.400.10">
    <property type="entry name" value="Oligo-1,6-glucosidase, Domain 2"/>
    <property type="match status" value="1"/>
</dbReference>
<dbReference type="NCBIfam" id="NF008183">
    <property type="entry name" value="PRK10933.1"/>
    <property type="match status" value="1"/>
</dbReference>
<proteinExistence type="inferred from homology"/>
<dbReference type="InterPro" id="IPR032091">
    <property type="entry name" value="Malt_amylase-like_C"/>
</dbReference>
<dbReference type="Proteomes" id="UP000635726">
    <property type="component" value="Unassembled WGS sequence"/>
</dbReference>
<dbReference type="FunFam" id="2.60.40.1180:FF:000007">
    <property type="entry name" value="Sucrose isomerase"/>
    <property type="match status" value="1"/>
</dbReference>